<dbReference type="SMART" id="SM00408">
    <property type="entry name" value="IGc2"/>
    <property type="match status" value="2"/>
</dbReference>
<dbReference type="InterPro" id="IPR003599">
    <property type="entry name" value="Ig_sub"/>
</dbReference>
<feature type="compositionally biased region" description="Basic and acidic residues" evidence="6">
    <location>
        <begin position="27"/>
        <end position="36"/>
    </location>
</feature>
<dbReference type="SMART" id="SM00409">
    <property type="entry name" value="IG"/>
    <property type="match status" value="2"/>
</dbReference>
<feature type="non-terminal residue" evidence="8">
    <location>
        <position position="209"/>
    </location>
</feature>
<dbReference type="InterPro" id="IPR003598">
    <property type="entry name" value="Ig_sub2"/>
</dbReference>
<dbReference type="Pfam" id="PF13927">
    <property type="entry name" value="Ig_3"/>
    <property type="match status" value="1"/>
</dbReference>
<dbReference type="InterPro" id="IPR013098">
    <property type="entry name" value="Ig_I-set"/>
</dbReference>
<feature type="region of interest" description="Disordered" evidence="6">
    <location>
        <begin position="1"/>
        <end position="36"/>
    </location>
</feature>
<protein>
    <recommendedName>
        <fullName evidence="7">Ig-like domain-containing protein</fullName>
    </recommendedName>
</protein>
<dbReference type="PANTHER" id="PTHR11640:SF31">
    <property type="entry name" value="IRREGULAR CHIASM C-ROUGHEST PROTEIN-RELATED"/>
    <property type="match status" value="1"/>
</dbReference>
<dbReference type="SUPFAM" id="SSF48726">
    <property type="entry name" value="Immunoglobulin"/>
    <property type="match status" value="2"/>
</dbReference>
<evidence type="ECO:0000256" key="6">
    <source>
        <dbReference type="SAM" id="MobiDB-lite"/>
    </source>
</evidence>
<dbReference type="Pfam" id="PF07679">
    <property type="entry name" value="I-set"/>
    <property type="match status" value="1"/>
</dbReference>
<evidence type="ECO:0000259" key="7">
    <source>
        <dbReference type="PROSITE" id="PS50835"/>
    </source>
</evidence>
<evidence type="ECO:0000256" key="2">
    <source>
        <dbReference type="ARBA" id="ARBA00023136"/>
    </source>
</evidence>
<keyword evidence="5" id="KW-0393">Immunoglobulin domain</keyword>
<dbReference type="PROSITE" id="PS50835">
    <property type="entry name" value="IG_LIKE"/>
    <property type="match status" value="2"/>
</dbReference>
<comment type="caution">
    <text evidence="8">The sequence shown here is derived from an EMBL/GenBank/DDBJ whole genome shotgun (WGS) entry which is preliminary data.</text>
</comment>
<gene>
    <name evidence="8" type="ORF">GOODEAATRI_001581</name>
</gene>
<dbReference type="CDD" id="cd00096">
    <property type="entry name" value="Ig"/>
    <property type="match status" value="1"/>
</dbReference>
<dbReference type="EMBL" id="JAHRIO010060020">
    <property type="protein sequence ID" value="MEQ2177231.1"/>
    <property type="molecule type" value="Genomic_DNA"/>
</dbReference>
<feature type="compositionally biased region" description="Polar residues" evidence="6">
    <location>
        <begin position="8"/>
        <end position="25"/>
    </location>
</feature>
<evidence type="ECO:0000313" key="9">
    <source>
        <dbReference type="Proteomes" id="UP001476798"/>
    </source>
</evidence>
<keyword evidence="4" id="KW-0325">Glycoprotein</keyword>
<dbReference type="InterPro" id="IPR013783">
    <property type="entry name" value="Ig-like_fold"/>
</dbReference>
<name>A0ABV0P0K0_9TELE</name>
<sequence length="209" mass="23271">MSDGEVTNWHSGIMNRQKNATSIQFTKEPKSQDALHGRSAMLRCEVSNPANITYRWYKDNELLKNTERRFQEGSNLKFTAVDRQLDAGNFSCQAQNSASGELKISTKASFNIKWLESGGVTLKEPDSEGEIESSARVTLRCHIDGHPRPTCQWFKDGVKLAESSHQINSKERTLSIQSVSPDNNGLYYCCAKNAAGQLCSSSNFTLTVI</sequence>
<dbReference type="Proteomes" id="UP001476798">
    <property type="component" value="Unassembled WGS sequence"/>
</dbReference>
<evidence type="ECO:0000256" key="5">
    <source>
        <dbReference type="ARBA" id="ARBA00023319"/>
    </source>
</evidence>
<dbReference type="InterPro" id="IPR007110">
    <property type="entry name" value="Ig-like_dom"/>
</dbReference>
<dbReference type="InterPro" id="IPR036179">
    <property type="entry name" value="Ig-like_dom_sf"/>
</dbReference>
<feature type="domain" description="Ig-like" evidence="7">
    <location>
        <begin position="118"/>
        <end position="205"/>
    </location>
</feature>
<comment type="subcellular location">
    <subcellularLocation>
        <location evidence="1">Membrane</location>
        <topology evidence="1">Single-pass type I membrane protein</topology>
    </subcellularLocation>
</comment>
<organism evidence="8 9">
    <name type="scientific">Goodea atripinnis</name>
    <dbReference type="NCBI Taxonomy" id="208336"/>
    <lineage>
        <taxon>Eukaryota</taxon>
        <taxon>Metazoa</taxon>
        <taxon>Chordata</taxon>
        <taxon>Craniata</taxon>
        <taxon>Vertebrata</taxon>
        <taxon>Euteleostomi</taxon>
        <taxon>Actinopterygii</taxon>
        <taxon>Neopterygii</taxon>
        <taxon>Teleostei</taxon>
        <taxon>Neoteleostei</taxon>
        <taxon>Acanthomorphata</taxon>
        <taxon>Ovalentaria</taxon>
        <taxon>Atherinomorphae</taxon>
        <taxon>Cyprinodontiformes</taxon>
        <taxon>Goodeidae</taxon>
        <taxon>Goodea</taxon>
    </lineage>
</organism>
<evidence type="ECO:0000313" key="8">
    <source>
        <dbReference type="EMBL" id="MEQ2177231.1"/>
    </source>
</evidence>
<dbReference type="PANTHER" id="PTHR11640">
    <property type="entry name" value="NEPHRIN"/>
    <property type="match status" value="1"/>
</dbReference>
<feature type="domain" description="Ig-like" evidence="7">
    <location>
        <begin position="23"/>
        <end position="105"/>
    </location>
</feature>
<evidence type="ECO:0000256" key="3">
    <source>
        <dbReference type="ARBA" id="ARBA00023157"/>
    </source>
</evidence>
<keyword evidence="2" id="KW-0472">Membrane</keyword>
<evidence type="ECO:0000256" key="4">
    <source>
        <dbReference type="ARBA" id="ARBA00023180"/>
    </source>
</evidence>
<accession>A0ABV0P0K0</accession>
<reference evidence="8 9" key="1">
    <citation type="submission" date="2021-06" db="EMBL/GenBank/DDBJ databases">
        <authorList>
            <person name="Palmer J.M."/>
        </authorList>
    </citation>
    <scope>NUCLEOTIDE SEQUENCE [LARGE SCALE GENOMIC DNA]</scope>
    <source>
        <strain evidence="8 9">GA_2019</strain>
        <tissue evidence="8">Muscle</tissue>
    </source>
</reference>
<evidence type="ECO:0000256" key="1">
    <source>
        <dbReference type="ARBA" id="ARBA00004479"/>
    </source>
</evidence>
<dbReference type="Gene3D" id="2.60.40.10">
    <property type="entry name" value="Immunoglobulins"/>
    <property type="match status" value="2"/>
</dbReference>
<keyword evidence="9" id="KW-1185">Reference proteome</keyword>
<proteinExistence type="predicted"/>
<keyword evidence="3" id="KW-1015">Disulfide bond</keyword>
<dbReference type="InterPro" id="IPR051275">
    <property type="entry name" value="Cell_adhesion_signaling"/>
</dbReference>